<evidence type="ECO:0000313" key="4">
    <source>
        <dbReference type="Proteomes" id="UP000193061"/>
    </source>
</evidence>
<feature type="compositionally biased region" description="Basic and acidic residues" evidence="1">
    <location>
        <begin position="129"/>
        <end position="139"/>
    </location>
</feature>
<feature type="transmembrane region" description="Helical" evidence="2">
    <location>
        <begin position="62"/>
        <end position="81"/>
    </location>
</feature>
<dbReference type="Proteomes" id="UP000193061">
    <property type="component" value="Unassembled WGS sequence"/>
</dbReference>
<gene>
    <name evidence="3" type="ORF">ROA7450_03140</name>
</gene>
<proteinExistence type="predicted"/>
<evidence type="ECO:0000256" key="1">
    <source>
        <dbReference type="SAM" id="MobiDB-lite"/>
    </source>
</evidence>
<keyword evidence="2" id="KW-1133">Transmembrane helix</keyword>
<reference evidence="3 4" key="1">
    <citation type="submission" date="2017-03" db="EMBL/GenBank/DDBJ databases">
        <authorList>
            <person name="Afonso C.L."/>
            <person name="Miller P.J."/>
            <person name="Scott M.A."/>
            <person name="Spackman E."/>
            <person name="Goraichik I."/>
            <person name="Dimitrov K.M."/>
            <person name="Suarez D.L."/>
            <person name="Swayne D.E."/>
        </authorList>
    </citation>
    <scope>NUCLEOTIDE SEQUENCE [LARGE SCALE GENOMIC DNA]</scope>
    <source>
        <strain evidence="3 4">CECT 7450</strain>
    </source>
</reference>
<evidence type="ECO:0000256" key="2">
    <source>
        <dbReference type="SAM" id="Phobius"/>
    </source>
</evidence>
<evidence type="ECO:0000313" key="3">
    <source>
        <dbReference type="EMBL" id="SLN60979.1"/>
    </source>
</evidence>
<sequence>MENADSGWAALHNSYYFWDVITLLCGMTCVFGGLAAFAWILGLPGRIAVARNHPEAEAVYTMGWVGFLAIIPWINAFIWAFKPTDVVDIRRFPDEEAEAIKRDIARLKKTAYGKEDPPEPDDQAVTENSESKDAPRSET</sequence>
<keyword evidence="4" id="KW-1185">Reference proteome</keyword>
<dbReference type="AlphaFoldDB" id="A0A1X6ZT34"/>
<feature type="region of interest" description="Disordered" evidence="1">
    <location>
        <begin position="109"/>
        <end position="139"/>
    </location>
</feature>
<organism evidence="3 4">
    <name type="scientific">Roseovarius albus</name>
    <dbReference type="NCBI Taxonomy" id="1247867"/>
    <lineage>
        <taxon>Bacteria</taxon>
        <taxon>Pseudomonadati</taxon>
        <taxon>Pseudomonadota</taxon>
        <taxon>Alphaproteobacteria</taxon>
        <taxon>Rhodobacterales</taxon>
        <taxon>Roseobacteraceae</taxon>
        <taxon>Roseovarius</taxon>
    </lineage>
</organism>
<name>A0A1X6ZT34_9RHOB</name>
<dbReference type="EMBL" id="FWFX01000011">
    <property type="protein sequence ID" value="SLN60979.1"/>
    <property type="molecule type" value="Genomic_DNA"/>
</dbReference>
<protein>
    <recommendedName>
        <fullName evidence="5">Inner membrane protein YiaW</fullName>
    </recommendedName>
</protein>
<keyword evidence="2" id="KW-0812">Transmembrane</keyword>
<keyword evidence="2" id="KW-0472">Membrane</keyword>
<evidence type="ECO:0008006" key="5">
    <source>
        <dbReference type="Google" id="ProtNLM"/>
    </source>
</evidence>
<accession>A0A1X6ZT34</accession>
<feature type="transmembrane region" description="Helical" evidence="2">
    <location>
        <begin position="20"/>
        <end position="41"/>
    </location>
</feature>